<organism evidence="1 2">
    <name type="scientific">Microscilla marina ATCC 23134</name>
    <dbReference type="NCBI Taxonomy" id="313606"/>
    <lineage>
        <taxon>Bacteria</taxon>
        <taxon>Pseudomonadati</taxon>
        <taxon>Bacteroidota</taxon>
        <taxon>Cytophagia</taxon>
        <taxon>Cytophagales</taxon>
        <taxon>Microscillaceae</taxon>
        <taxon>Microscilla</taxon>
    </lineage>
</organism>
<evidence type="ECO:0000313" key="2">
    <source>
        <dbReference type="Proteomes" id="UP000004095"/>
    </source>
</evidence>
<keyword evidence="2" id="KW-1185">Reference proteome</keyword>
<reference evidence="1 2" key="1">
    <citation type="submission" date="2007-01" db="EMBL/GenBank/DDBJ databases">
        <authorList>
            <person name="Haygood M."/>
            <person name="Podell S."/>
            <person name="Anderson C."/>
            <person name="Hopkinson B."/>
            <person name="Roe K."/>
            <person name="Barbeau K."/>
            <person name="Gaasterland T."/>
            <person name="Ferriera S."/>
            <person name="Johnson J."/>
            <person name="Kravitz S."/>
            <person name="Beeson K."/>
            <person name="Sutton G."/>
            <person name="Rogers Y.-H."/>
            <person name="Friedman R."/>
            <person name="Frazier M."/>
            <person name="Venter J.C."/>
        </authorList>
    </citation>
    <scope>NUCLEOTIDE SEQUENCE [LARGE SCALE GENOMIC DNA]</scope>
    <source>
        <strain evidence="1 2">ATCC 23134</strain>
    </source>
</reference>
<sequence length="52" mass="6218">MFFGVTSGQRYKHRRVSTLIEKPDAMTGLMHQILFFQSIYYLLPISENRCRH</sequence>
<protein>
    <submittedName>
        <fullName evidence="1">Uncharacterized protein</fullName>
    </submittedName>
</protein>
<proteinExistence type="predicted"/>
<name>A1ZE37_MICM2</name>
<dbReference type="EMBL" id="AAWS01000003">
    <property type="protein sequence ID" value="EAY31345.1"/>
    <property type="molecule type" value="Genomic_DNA"/>
</dbReference>
<comment type="caution">
    <text evidence="1">The sequence shown here is derived from an EMBL/GenBank/DDBJ whole genome shotgun (WGS) entry which is preliminary data.</text>
</comment>
<evidence type="ECO:0000313" key="1">
    <source>
        <dbReference type="EMBL" id="EAY31345.1"/>
    </source>
</evidence>
<accession>A1ZE37</accession>
<dbReference type="AlphaFoldDB" id="A1ZE37"/>
<dbReference type="Proteomes" id="UP000004095">
    <property type="component" value="Unassembled WGS sequence"/>
</dbReference>
<gene>
    <name evidence="1" type="ORF">M23134_04178</name>
</gene>